<accession>A0ABP5D3B3</accession>
<evidence type="ECO:0000313" key="2">
    <source>
        <dbReference type="Proteomes" id="UP001501116"/>
    </source>
</evidence>
<evidence type="ECO:0000313" key="1">
    <source>
        <dbReference type="EMBL" id="GAA1971843.1"/>
    </source>
</evidence>
<protein>
    <submittedName>
        <fullName evidence="1">Uncharacterized protein</fullName>
    </submittedName>
</protein>
<dbReference type="EMBL" id="BAAANN010000022">
    <property type="protein sequence ID" value="GAA1971843.1"/>
    <property type="molecule type" value="Genomic_DNA"/>
</dbReference>
<sequence>MWTGNRRIGPLPTDDAVNVVSSTDHALLRAVDTTLRYRSPSPPISLASNLGMRRHYRYRYAADLQV</sequence>
<organism evidence="1 2">
    <name type="scientific">Amycolatopsis minnesotensis</name>
    <dbReference type="NCBI Taxonomy" id="337894"/>
    <lineage>
        <taxon>Bacteria</taxon>
        <taxon>Bacillati</taxon>
        <taxon>Actinomycetota</taxon>
        <taxon>Actinomycetes</taxon>
        <taxon>Pseudonocardiales</taxon>
        <taxon>Pseudonocardiaceae</taxon>
        <taxon>Amycolatopsis</taxon>
    </lineage>
</organism>
<name>A0ABP5D3B3_9PSEU</name>
<proteinExistence type="predicted"/>
<comment type="caution">
    <text evidence="1">The sequence shown here is derived from an EMBL/GenBank/DDBJ whole genome shotgun (WGS) entry which is preliminary data.</text>
</comment>
<reference evidence="2" key="1">
    <citation type="journal article" date="2019" name="Int. J. Syst. Evol. Microbiol.">
        <title>The Global Catalogue of Microorganisms (GCM) 10K type strain sequencing project: providing services to taxonomists for standard genome sequencing and annotation.</title>
        <authorList>
            <consortium name="The Broad Institute Genomics Platform"/>
            <consortium name="The Broad Institute Genome Sequencing Center for Infectious Disease"/>
            <person name="Wu L."/>
            <person name="Ma J."/>
        </authorList>
    </citation>
    <scope>NUCLEOTIDE SEQUENCE [LARGE SCALE GENOMIC DNA]</scope>
    <source>
        <strain evidence="2">JCM 14545</strain>
    </source>
</reference>
<dbReference type="Proteomes" id="UP001501116">
    <property type="component" value="Unassembled WGS sequence"/>
</dbReference>
<gene>
    <name evidence="1" type="ORF">GCM10009754_52830</name>
</gene>
<keyword evidence="2" id="KW-1185">Reference proteome</keyword>